<reference evidence="1" key="1">
    <citation type="submission" date="2014-11" db="EMBL/GenBank/DDBJ databases">
        <authorList>
            <person name="Amaro Gonzalez C."/>
        </authorList>
    </citation>
    <scope>NUCLEOTIDE SEQUENCE</scope>
</reference>
<accession>A0A0E9QU71</accession>
<protein>
    <submittedName>
        <fullName evidence="1">Uncharacterized protein</fullName>
    </submittedName>
</protein>
<dbReference type="AlphaFoldDB" id="A0A0E9QU71"/>
<dbReference type="EMBL" id="GBXM01088590">
    <property type="protein sequence ID" value="JAH19987.1"/>
    <property type="molecule type" value="Transcribed_RNA"/>
</dbReference>
<reference evidence="1" key="2">
    <citation type="journal article" date="2015" name="Fish Shellfish Immunol.">
        <title>Early steps in the European eel (Anguilla anguilla)-Vibrio vulnificus interaction in the gills: Role of the RtxA13 toxin.</title>
        <authorList>
            <person name="Callol A."/>
            <person name="Pajuelo D."/>
            <person name="Ebbesson L."/>
            <person name="Teles M."/>
            <person name="MacKenzie S."/>
            <person name="Amaro C."/>
        </authorList>
    </citation>
    <scope>NUCLEOTIDE SEQUENCE</scope>
</reference>
<proteinExistence type="predicted"/>
<sequence>MEFCVQMEISVWSMIKFLVNQDYQ</sequence>
<evidence type="ECO:0000313" key="1">
    <source>
        <dbReference type="EMBL" id="JAH19987.1"/>
    </source>
</evidence>
<organism evidence="1">
    <name type="scientific">Anguilla anguilla</name>
    <name type="common">European freshwater eel</name>
    <name type="synonym">Muraena anguilla</name>
    <dbReference type="NCBI Taxonomy" id="7936"/>
    <lineage>
        <taxon>Eukaryota</taxon>
        <taxon>Metazoa</taxon>
        <taxon>Chordata</taxon>
        <taxon>Craniata</taxon>
        <taxon>Vertebrata</taxon>
        <taxon>Euteleostomi</taxon>
        <taxon>Actinopterygii</taxon>
        <taxon>Neopterygii</taxon>
        <taxon>Teleostei</taxon>
        <taxon>Anguilliformes</taxon>
        <taxon>Anguillidae</taxon>
        <taxon>Anguilla</taxon>
    </lineage>
</organism>
<name>A0A0E9QU71_ANGAN</name>